<dbReference type="PANTHER" id="PTHR14659">
    <property type="entry name" value="ALPHA- AND GAMMA-ADAPTIN-BINDING PROTEIN P34"/>
    <property type="match status" value="1"/>
</dbReference>
<dbReference type="PANTHER" id="PTHR14659:SF1">
    <property type="entry name" value="ALPHA- AND GAMMA-ADAPTIN-BINDING PROTEIN P34"/>
    <property type="match status" value="1"/>
</dbReference>
<evidence type="ECO:0000256" key="1">
    <source>
        <dbReference type="SAM" id="MobiDB-lite"/>
    </source>
</evidence>
<dbReference type="Pfam" id="PF10199">
    <property type="entry name" value="Adaptin_binding"/>
    <property type="match status" value="1"/>
</dbReference>
<reference evidence="3" key="1">
    <citation type="journal article" date="2012" name="Nat. Genet.">
        <title>Lifestyle transitions in plant pathogenic Colletotrichum fungi deciphered by genome and transcriptome analyses.</title>
        <authorList>
            <person name="O'Connell R.J."/>
            <person name="Thon M.R."/>
            <person name="Hacquard S."/>
            <person name="Amyotte S.G."/>
            <person name="Kleemann J."/>
            <person name="Torres M.F."/>
            <person name="Damm U."/>
            <person name="Buiate E.A."/>
            <person name="Epstein L."/>
            <person name="Alkan N."/>
            <person name="Altmueller J."/>
            <person name="Alvarado-Balderrama L."/>
            <person name="Bauser C.A."/>
            <person name="Becker C."/>
            <person name="Birren B.W."/>
            <person name="Chen Z."/>
            <person name="Choi J."/>
            <person name="Crouch J.A."/>
            <person name="Duvick J.P."/>
            <person name="Farman M.A."/>
            <person name="Gan P."/>
            <person name="Heiman D."/>
            <person name="Henrissat B."/>
            <person name="Howard R.J."/>
            <person name="Kabbage M."/>
            <person name="Koch C."/>
            <person name="Kracher B."/>
            <person name="Kubo Y."/>
            <person name="Law A.D."/>
            <person name="Lebrun M.-H."/>
            <person name="Lee Y.-H."/>
            <person name="Miyara I."/>
            <person name="Moore N."/>
            <person name="Neumann U."/>
            <person name="Nordstroem K."/>
            <person name="Panaccione D.G."/>
            <person name="Panstruga R."/>
            <person name="Place M."/>
            <person name="Proctor R.H."/>
            <person name="Prusky D."/>
            <person name="Rech G."/>
            <person name="Reinhardt R."/>
            <person name="Rollins J.A."/>
            <person name="Rounsley S."/>
            <person name="Schardl C.L."/>
            <person name="Schwartz D.C."/>
            <person name="Shenoy N."/>
            <person name="Shirasu K."/>
            <person name="Sikhakolli U.R."/>
            <person name="Stueber K."/>
            <person name="Sukno S.A."/>
            <person name="Sweigard J.A."/>
            <person name="Takano Y."/>
            <person name="Takahara H."/>
            <person name="Trail F."/>
            <person name="van der Does H.C."/>
            <person name="Voll L.M."/>
            <person name="Will I."/>
            <person name="Young S."/>
            <person name="Zeng Q."/>
            <person name="Zhang J."/>
            <person name="Zhou S."/>
            <person name="Dickman M.B."/>
            <person name="Schulze-Lefert P."/>
            <person name="Ver Loren van Themaat E."/>
            <person name="Ma L.-J."/>
            <person name="Vaillancourt L.J."/>
        </authorList>
    </citation>
    <scope>NUCLEOTIDE SEQUENCE [LARGE SCALE GENOMIC DNA]</scope>
    <source>
        <strain evidence="3">M1.001 / M2 / FGSC 10212</strain>
    </source>
</reference>
<gene>
    <name evidence="2" type="ORF">GLRG_04845</name>
</gene>
<feature type="compositionally biased region" description="Acidic residues" evidence="1">
    <location>
        <begin position="214"/>
        <end position="231"/>
    </location>
</feature>
<feature type="compositionally biased region" description="Acidic residues" evidence="1">
    <location>
        <begin position="284"/>
        <end position="299"/>
    </location>
</feature>
<dbReference type="eggNOG" id="ENOG502S591">
    <property type="taxonomic scope" value="Eukaryota"/>
</dbReference>
<dbReference type="Gene3D" id="3.40.50.11960">
    <property type="match status" value="1"/>
</dbReference>
<protein>
    <submittedName>
        <fullName evidence="2">Alpha and gamma adaptin binding protein p34</fullName>
    </submittedName>
</protein>
<evidence type="ECO:0000313" key="2">
    <source>
        <dbReference type="EMBL" id="EFQ29701.1"/>
    </source>
</evidence>
<accession>E3QGA5</accession>
<sequence>MDIKNPRRVLAVSLADSKQHLSRVIKDLTGNHPEPASTTLAGTTHVLSIKTSYYSADVPIWLDLISSPAEWSESFLSPEAKEVLSVLGGMAVVFALPSTSSSGTAAPVADTFPVTATEPAAPPAPPSADETRALITEVGRVVREGLGGWGWDGVSLGIGVGDGDADEWEELCAEWGLEFVQVRGGKKDEGKNEFGEKMGIPRVLEALESNDWDAADDLDGGLSDLDSDEEPASGLPRSRRPLADADGDGDEDEFDLDPESLDFGFDKSDFEGLKKTIWNLDQEQQPETDEADDDGDDVGNENKGAAREASAKNNTEEGAGKSRDGDDEDEGPDGDEVEKIERMMRKLQAVRDMSAGLPEEQRRKMAKKAVVEVMKEL</sequence>
<dbReference type="RefSeq" id="XP_008093721.1">
    <property type="nucleotide sequence ID" value="XM_008095530.1"/>
</dbReference>
<keyword evidence="3" id="KW-1185">Reference proteome</keyword>
<dbReference type="VEuPathDB" id="FungiDB:GLRG_04845"/>
<feature type="compositionally biased region" description="Acidic residues" evidence="1">
    <location>
        <begin position="245"/>
        <end position="260"/>
    </location>
</feature>
<feature type="compositionally biased region" description="Basic and acidic residues" evidence="1">
    <location>
        <begin position="264"/>
        <end position="274"/>
    </location>
</feature>
<feature type="compositionally biased region" description="Acidic residues" evidence="1">
    <location>
        <begin position="325"/>
        <end position="336"/>
    </location>
</feature>
<proteinExistence type="predicted"/>
<dbReference type="HOGENOM" id="CLU_031716_1_0_1"/>
<dbReference type="STRING" id="645133.E3QGA5"/>
<dbReference type="EMBL" id="GG697346">
    <property type="protein sequence ID" value="EFQ29701.1"/>
    <property type="molecule type" value="Genomic_DNA"/>
</dbReference>
<dbReference type="OrthoDB" id="10261384at2759"/>
<feature type="compositionally biased region" description="Basic and acidic residues" evidence="1">
    <location>
        <begin position="304"/>
        <end position="324"/>
    </location>
</feature>
<name>E3QGA5_COLGM</name>
<dbReference type="GeneID" id="24410210"/>
<evidence type="ECO:0000313" key="3">
    <source>
        <dbReference type="Proteomes" id="UP000008782"/>
    </source>
</evidence>
<dbReference type="InterPro" id="IPR019341">
    <property type="entry name" value="Alpha/Gamma-adaptin-bd_p34"/>
</dbReference>
<organism evidence="3">
    <name type="scientific">Colletotrichum graminicola (strain M1.001 / M2 / FGSC 10212)</name>
    <name type="common">Maize anthracnose fungus</name>
    <name type="synonym">Glomerella graminicola</name>
    <dbReference type="NCBI Taxonomy" id="645133"/>
    <lineage>
        <taxon>Eukaryota</taxon>
        <taxon>Fungi</taxon>
        <taxon>Dikarya</taxon>
        <taxon>Ascomycota</taxon>
        <taxon>Pezizomycotina</taxon>
        <taxon>Sordariomycetes</taxon>
        <taxon>Hypocreomycetidae</taxon>
        <taxon>Glomerellales</taxon>
        <taxon>Glomerellaceae</taxon>
        <taxon>Colletotrichum</taxon>
        <taxon>Colletotrichum graminicola species complex</taxon>
    </lineage>
</organism>
<feature type="region of interest" description="Disordered" evidence="1">
    <location>
        <begin position="214"/>
        <end position="342"/>
    </location>
</feature>
<dbReference type="AlphaFoldDB" id="E3QGA5"/>
<dbReference type="Proteomes" id="UP000008782">
    <property type="component" value="Unassembled WGS sequence"/>
</dbReference>